<dbReference type="OMA" id="YCQNEDE"/>
<reference evidence="3" key="1">
    <citation type="journal article" date="2013" name="Science">
        <title>The Amborella genome and the evolution of flowering plants.</title>
        <authorList>
            <consortium name="Amborella Genome Project"/>
        </authorList>
    </citation>
    <scope>NUCLEOTIDE SEQUENCE [LARGE SCALE GENOMIC DNA]</scope>
</reference>
<keyword evidence="3" id="KW-1185">Reference proteome</keyword>
<sequence>MFMETSLLPISILSNDRLCCRIYYMKAQDIHLLQATASSNGQHRTKLESFAALVWQILASEPNKKCRLGIVVDGRSRLGPCMSVYFGNVLAMPFKEAEASELKAMPFNHVAGLVHECLIGITDHEFFRGLVDWVEMHRPKPVLATIYCQNEDEKPAVLVSSGLRFPVSDVDFGWGRPVFWVIPFPVGRNIRICDAYAECTGSWRLGCVYALA</sequence>
<dbReference type="PANTHER" id="PTHR31642">
    <property type="entry name" value="TRICHOTHECENE 3-O-ACETYLTRANSFERASE"/>
    <property type="match status" value="1"/>
</dbReference>
<dbReference type="InterPro" id="IPR050317">
    <property type="entry name" value="Plant_Fungal_Acyltransferase"/>
</dbReference>
<comment type="similarity">
    <text evidence="1">Belongs to the plant acyltransferase family.</text>
</comment>
<evidence type="ECO:0000256" key="1">
    <source>
        <dbReference type="ARBA" id="ARBA00009861"/>
    </source>
</evidence>
<protein>
    <submittedName>
        <fullName evidence="2">Uncharacterized protein</fullName>
    </submittedName>
</protein>
<dbReference type="EMBL" id="KI392614">
    <property type="protein sequence ID" value="ERN12615.1"/>
    <property type="molecule type" value="Genomic_DNA"/>
</dbReference>
<evidence type="ECO:0000313" key="3">
    <source>
        <dbReference type="Proteomes" id="UP000017836"/>
    </source>
</evidence>
<evidence type="ECO:0000313" key="2">
    <source>
        <dbReference type="EMBL" id="ERN12615.1"/>
    </source>
</evidence>
<name>W1PYL8_AMBTC</name>
<dbReference type="HOGENOM" id="CLU_113045_0_0_1"/>
<dbReference type="eggNOG" id="ENOG502QYRK">
    <property type="taxonomic scope" value="Eukaryota"/>
</dbReference>
<accession>W1PYL8</accession>
<dbReference type="AlphaFoldDB" id="W1PYL8"/>
<dbReference type="Proteomes" id="UP000017836">
    <property type="component" value="Unassembled WGS sequence"/>
</dbReference>
<dbReference type="Gramene" id="ERN12615">
    <property type="protein sequence ID" value="ERN12615"/>
    <property type="gene ID" value="AMTR_s00025p00228010"/>
</dbReference>
<dbReference type="InterPro" id="IPR023213">
    <property type="entry name" value="CAT-like_dom_sf"/>
</dbReference>
<proteinExistence type="inferred from homology"/>
<gene>
    <name evidence="2" type="ORF">AMTR_s00025p00228010</name>
</gene>
<dbReference type="Pfam" id="PF02458">
    <property type="entry name" value="Transferase"/>
    <property type="match status" value="1"/>
</dbReference>
<organism evidence="2 3">
    <name type="scientific">Amborella trichopoda</name>
    <dbReference type="NCBI Taxonomy" id="13333"/>
    <lineage>
        <taxon>Eukaryota</taxon>
        <taxon>Viridiplantae</taxon>
        <taxon>Streptophyta</taxon>
        <taxon>Embryophyta</taxon>
        <taxon>Tracheophyta</taxon>
        <taxon>Spermatophyta</taxon>
        <taxon>Magnoliopsida</taxon>
        <taxon>Amborellales</taxon>
        <taxon>Amborellaceae</taxon>
        <taxon>Amborella</taxon>
    </lineage>
</organism>
<dbReference type="Gene3D" id="3.30.559.10">
    <property type="entry name" value="Chloramphenicol acetyltransferase-like domain"/>
    <property type="match status" value="1"/>
</dbReference>
<dbReference type="PANTHER" id="PTHR31642:SF337">
    <property type="entry name" value="SHIKIMATE O-HYDROXYCINNAMOYLTRANSFERASE"/>
    <property type="match status" value="1"/>
</dbReference>